<evidence type="ECO:0000313" key="2">
    <source>
        <dbReference type="EMBL" id="MFD0946637.1"/>
    </source>
</evidence>
<feature type="transmembrane region" description="Helical" evidence="1">
    <location>
        <begin position="16"/>
        <end position="38"/>
    </location>
</feature>
<keyword evidence="1" id="KW-0472">Membrane</keyword>
<keyword evidence="1" id="KW-0812">Transmembrane</keyword>
<feature type="transmembrane region" description="Helical" evidence="1">
    <location>
        <begin position="114"/>
        <end position="140"/>
    </location>
</feature>
<keyword evidence="3" id="KW-1185">Reference proteome</keyword>
<sequence>MAASHEYETTLDRAGLAMAAGSLLGGGVVTALLAMGGTSGVMELVWGTLIGAVFVSIGIAAVVGPLWLVMHVAGLRRARHAAMVGALVAMVVVIGARTWGFGMGDMPPIDGRTLAMAWLSALATSLLWALAAALIGLAMWRIAYRRVR</sequence>
<evidence type="ECO:0000313" key="3">
    <source>
        <dbReference type="Proteomes" id="UP001596977"/>
    </source>
</evidence>
<evidence type="ECO:0000256" key="1">
    <source>
        <dbReference type="SAM" id="Phobius"/>
    </source>
</evidence>
<feature type="transmembrane region" description="Helical" evidence="1">
    <location>
        <begin position="81"/>
        <end position="102"/>
    </location>
</feature>
<accession>A0ABW3H765</accession>
<evidence type="ECO:0008006" key="4">
    <source>
        <dbReference type="Google" id="ProtNLM"/>
    </source>
</evidence>
<proteinExistence type="predicted"/>
<reference evidence="3" key="1">
    <citation type="journal article" date="2019" name="Int. J. Syst. Evol. Microbiol.">
        <title>The Global Catalogue of Microorganisms (GCM) 10K type strain sequencing project: providing services to taxonomists for standard genome sequencing and annotation.</title>
        <authorList>
            <consortium name="The Broad Institute Genomics Platform"/>
            <consortium name="The Broad Institute Genome Sequencing Center for Infectious Disease"/>
            <person name="Wu L."/>
            <person name="Ma J."/>
        </authorList>
    </citation>
    <scope>NUCLEOTIDE SEQUENCE [LARGE SCALE GENOMIC DNA]</scope>
    <source>
        <strain evidence="3">CCUG 62982</strain>
    </source>
</reference>
<feature type="transmembrane region" description="Helical" evidence="1">
    <location>
        <begin position="44"/>
        <end position="69"/>
    </location>
</feature>
<dbReference type="RefSeq" id="WP_264944293.1">
    <property type="nucleotide sequence ID" value="NZ_JAPDRA010000004.1"/>
</dbReference>
<gene>
    <name evidence="2" type="ORF">ACFQ1E_09830</name>
</gene>
<organism evidence="2 3">
    <name type="scientific">Sphingomonas canadensis</name>
    <dbReference type="NCBI Taxonomy" id="1219257"/>
    <lineage>
        <taxon>Bacteria</taxon>
        <taxon>Pseudomonadati</taxon>
        <taxon>Pseudomonadota</taxon>
        <taxon>Alphaproteobacteria</taxon>
        <taxon>Sphingomonadales</taxon>
        <taxon>Sphingomonadaceae</taxon>
        <taxon>Sphingomonas</taxon>
    </lineage>
</organism>
<dbReference type="Proteomes" id="UP001596977">
    <property type="component" value="Unassembled WGS sequence"/>
</dbReference>
<name>A0ABW3H765_9SPHN</name>
<comment type="caution">
    <text evidence="2">The sequence shown here is derived from an EMBL/GenBank/DDBJ whole genome shotgun (WGS) entry which is preliminary data.</text>
</comment>
<keyword evidence="1" id="KW-1133">Transmembrane helix</keyword>
<protein>
    <recommendedName>
        <fullName evidence="4">Major facilitator superfamily (MFS) profile domain-containing protein</fullName>
    </recommendedName>
</protein>
<dbReference type="EMBL" id="JBHTJG010000004">
    <property type="protein sequence ID" value="MFD0946637.1"/>
    <property type="molecule type" value="Genomic_DNA"/>
</dbReference>